<keyword evidence="14" id="KW-1185">Reference proteome</keyword>
<dbReference type="SUPFAM" id="SSF47384">
    <property type="entry name" value="Homodimeric domain of signal transducing histidine kinase"/>
    <property type="match status" value="1"/>
</dbReference>
<dbReference type="PROSITE" id="PS50112">
    <property type="entry name" value="PAS"/>
    <property type="match status" value="1"/>
</dbReference>
<dbReference type="Gene3D" id="3.30.450.20">
    <property type="entry name" value="PAS domain"/>
    <property type="match status" value="1"/>
</dbReference>
<dbReference type="PRINTS" id="PR00344">
    <property type="entry name" value="BCTRLSENSOR"/>
</dbReference>
<dbReference type="InterPro" id="IPR003661">
    <property type="entry name" value="HisK_dim/P_dom"/>
</dbReference>
<dbReference type="SUPFAM" id="SSF55785">
    <property type="entry name" value="PYP-like sensor domain (PAS domain)"/>
    <property type="match status" value="1"/>
</dbReference>
<evidence type="ECO:0000256" key="5">
    <source>
        <dbReference type="ARBA" id="ARBA00022777"/>
    </source>
</evidence>
<dbReference type="SUPFAM" id="SSF55874">
    <property type="entry name" value="ATPase domain of HSP90 chaperone/DNA topoisomerase II/histidine kinase"/>
    <property type="match status" value="1"/>
</dbReference>
<evidence type="ECO:0000256" key="3">
    <source>
        <dbReference type="ARBA" id="ARBA00022553"/>
    </source>
</evidence>
<dbReference type="GO" id="GO:0016301">
    <property type="term" value="F:kinase activity"/>
    <property type="evidence" value="ECO:0007669"/>
    <property type="project" value="UniProtKB-KW"/>
</dbReference>
<proteinExistence type="predicted"/>
<organism evidence="13 14">
    <name type="scientific">Deinococcus sedimenti</name>
    <dbReference type="NCBI Taxonomy" id="1867090"/>
    <lineage>
        <taxon>Bacteria</taxon>
        <taxon>Thermotogati</taxon>
        <taxon>Deinococcota</taxon>
        <taxon>Deinococci</taxon>
        <taxon>Deinococcales</taxon>
        <taxon>Deinococcaceae</taxon>
        <taxon>Deinococcus</taxon>
    </lineage>
</organism>
<dbReference type="InterPro" id="IPR036097">
    <property type="entry name" value="HisK_dim/P_sf"/>
</dbReference>
<keyword evidence="8" id="KW-0175">Coiled coil</keyword>
<accession>A0ABQ2S5I1</accession>
<comment type="caution">
    <text evidence="13">The sequence shown here is derived from an EMBL/GenBank/DDBJ whole genome shotgun (WGS) entry which is preliminary data.</text>
</comment>
<dbReference type="SMART" id="SM00086">
    <property type="entry name" value="PAC"/>
    <property type="match status" value="1"/>
</dbReference>
<dbReference type="InterPro" id="IPR036890">
    <property type="entry name" value="HATPase_C_sf"/>
</dbReference>
<feature type="domain" description="PAC" evidence="12">
    <location>
        <begin position="227"/>
        <end position="279"/>
    </location>
</feature>
<evidence type="ECO:0000259" key="10">
    <source>
        <dbReference type="PROSITE" id="PS50110"/>
    </source>
</evidence>
<feature type="domain" description="Histidine kinase" evidence="9">
    <location>
        <begin position="308"/>
        <end position="523"/>
    </location>
</feature>
<keyword evidence="3 7" id="KW-0597">Phosphoprotein</keyword>
<evidence type="ECO:0000259" key="11">
    <source>
        <dbReference type="PROSITE" id="PS50112"/>
    </source>
</evidence>
<dbReference type="PROSITE" id="PS50110">
    <property type="entry name" value="RESPONSE_REGULATORY"/>
    <property type="match status" value="1"/>
</dbReference>
<dbReference type="CDD" id="cd00082">
    <property type="entry name" value="HisKA"/>
    <property type="match status" value="1"/>
</dbReference>
<dbReference type="InterPro" id="IPR004358">
    <property type="entry name" value="Sig_transdc_His_kin-like_C"/>
</dbReference>
<dbReference type="InterPro" id="IPR000014">
    <property type="entry name" value="PAS"/>
</dbReference>
<evidence type="ECO:0000313" key="14">
    <source>
        <dbReference type="Proteomes" id="UP000644548"/>
    </source>
</evidence>
<dbReference type="Pfam" id="PF00512">
    <property type="entry name" value="HisKA"/>
    <property type="match status" value="1"/>
</dbReference>
<dbReference type="PROSITE" id="PS50109">
    <property type="entry name" value="HIS_KIN"/>
    <property type="match status" value="1"/>
</dbReference>
<dbReference type="InterPro" id="IPR050351">
    <property type="entry name" value="BphY/WalK/GraS-like"/>
</dbReference>
<dbReference type="EC" id="2.7.13.3" evidence="2"/>
<evidence type="ECO:0000259" key="9">
    <source>
        <dbReference type="PROSITE" id="PS50109"/>
    </source>
</evidence>
<dbReference type="SMART" id="SM00388">
    <property type="entry name" value="HisKA"/>
    <property type="match status" value="1"/>
</dbReference>
<dbReference type="Pfam" id="PF00072">
    <property type="entry name" value="Response_reg"/>
    <property type="match status" value="1"/>
</dbReference>
<feature type="coiled-coil region" evidence="8">
    <location>
        <begin position="270"/>
        <end position="301"/>
    </location>
</feature>
<dbReference type="InterPro" id="IPR001789">
    <property type="entry name" value="Sig_transdc_resp-reg_receiver"/>
</dbReference>
<dbReference type="Gene3D" id="3.40.50.2300">
    <property type="match status" value="1"/>
</dbReference>
<dbReference type="SMART" id="SM00091">
    <property type="entry name" value="PAS"/>
    <property type="match status" value="1"/>
</dbReference>
<feature type="modified residue" description="4-aspartylphosphate" evidence="7">
    <location>
        <position position="59"/>
    </location>
</feature>
<dbReference type="InterPro" id="IPR005467">
    <property type="entry name" value="His_kinase_dom"/>
</dbReference>
<feature type="domain" description="Response regulatory" evidence="10">
    <location>
        <begin position="10"/>
        <end position="127"/>
    </location>
</feature>
<dbReference type="SMART" id="SM00387">
    <property type="entry name" value="HATPase_c"/>
    <property type="match status" value="1"/>
</dbReference>
<dbReference type="InterPro" id="IPR035965">
    <property type="entry name" value="PAS-like_dom_sf"/>
</dbReference>
<dbReference type="NCBIfam" id="TIGR00229">
    <property type="entry name" value="sensory_box"/>
    <property type="match status" value="1"/>
</dbReference>
<gene>
    <name evidence="13" type="ORF">GCM10008960_19400</name>
</gene>
<dbReference type="Gene3D" id="3.30.565.10">
    <property type="entry name" value="Histidine kinase-like ATPase, C-terminal domain"/>
    <property type="match status" value="1"/>
</dbReference>
<feature type="domain" description="PAS" evidence="11">
    <location>
        <begin position="154"/>
        <end position="206"/>
    </location>
</feature>
<dbReference type="PROSITE" id="PS50113">
    <property type="entry name" value="PAC"/>
    <property type="match status" value="1"/>
</dbReference>
<dbReference type="RefSeq" id="WP_189072969.1">
    <property type="nucleotide sequence ID" value="NZ_BMQN01000003.1"/>
</dbReference>
<evidence type="ECO:0000259" key="12">
    <source>
        <dbReference type="PROSITE" id="PS50113"/>
    </source>
</evidence>
<dbReference type="InterPro" id="IPR001610">
    <property type="entry name" value="PAC"/>
</dbReference>
<dbReference type="InterPro" id="IPR011006">
    <property type="entry name" value="CheY-like_superfamily"/>
</dbReference>
<evidence type="ECO:0000256" key="6">
    <source>
        <dbReference type="ARBA" id="ARBA00023136"/>
    </source>
</evidence>
<evidence type="ECO:0000256" key="8">
    <source>
        <dbReference type="SAM" id="Coils"/>
    </source>
</evidence>
<dbReference type="InterPro" id="IPR003594">
    <property type="entry name" value="HATPase_dom"/>
</dbReference>
<keyword evidence="6" id="KW-0472">Membrane</keyword>
<evidence type="ECO:0000256" key="1">
    <source>
        <dbReference type="ARBA" id="ARBA00000085"/>
    </source>
</evidence>
<dbReference type="EMBL" id="BMQN01000003">
    <property type="protein sequence ID" value="GGR92600.1"/>
    <property type="molecule type" value="Genomic_DNA"/>
</dbReference>
<dbReference type="InterPro" id="IPR000700">
    <property type="entry name" value="PAS-assoc_C"/>
</dbReference>
<dbReference type="Pfam" id="PF08448">
    <property type="entry name" value="PAS_4"/>
    <property type="match status" value="1"/>
</dbReference>
<keyword evidence="5 13" id="KW-0418">Kinase</keyword>
<dbReference type="SMART" id="SM00448">
    <property type="entry name" value="REC"/>
    <property type="match status" value="1"/>
</dbReference>
<dbReference type="PANTHER" id="PTHR42878:SF15">
    <property type="entry name" value="BACTERIOPHYTOCHROME"/>
    <property type="match status" value="1"/>
</dbReference>
<protein>
    <recommendedName>
        <fullName evidence="2">histidine kinase</fullName>
        <ecNumber evidence="2">2.7.13.3</ecNumber>
    </recommendedName>
</protein>
<keyword evidence="4" id="KW-0808">Transferase</keyword>
<evidence type="ECO:0000256" key="2">
    <source>
        <dbReference type="ARBA" id="ARBA00012438"/>
    </source>
</evidence>
<dbReference type="PANTHER" id="PTHR42878">
    <property type="entry name" value="TWO-COMPONENT HISTIDINE KINASE"/>
    <property type="match status" value="1"/>
</dbReference>
<reference evidence="14" key="1">
    <citation type="journal article" date="2019" name="Int. J. Syst. Evol. Microbiol.">
        <title>The Global Catalogue of Microorganisms (GCM) 10K type strain sequencing project: providing services to taxonomists for standard genome sequencing and annotation.</title>
        <authorList>
            <consortium name="The Broad Institute Genomics Platform"/>
            <consortium name="The Broad Institute Genome Sequencing Center for Infectious Disease"/>
            <person name="Wu L."/>
            <person name="Ma J."/>
        </authorList>
    </citation>
    <scope>NUCLEOTIDE SEQUENCE [LARGE SCALE GENOMIC DNA]</scope>
    <source>
        <strain evidence="14">JCM 31405</strain>
    </source>
</reference>
<sequence length="533" mass="58992">MPQFQVPPAKVLIVDDQDSKRIGLAAALDQLGHEVVMASSGREALRYLLTHEVAVILLDVRMPELDGFETAALIRTRRQSETTPIIFVTAYTHAESDMLSGYTHGAVDFIFSPIQPEILRAKVQVFVDLYRHAHLAQAHERRLRDLEAQQARLELHKLSSALEQSADPVVITDALGHVEYVNAAFSANVGRRAADLTGRPLATLHPAAEGSTDLQALWAQVRAGHVQRAEVTYHRPDGAPYHQATTVTPLTDETGAVTHFIITGHDVSERKRLEAEMQALNASLEARVRERTAQLQEVNEEIEAYAYSISHDLRTPLRHIMSFADLLARSAGETLPAKSRAHLERIRSSAHRMSELIDRLLDFARTGRHQLTLQPIELGTLLDELISDYQRDPTAPPIRWEVAPLPTVTADLISLRELLGNLISNAVKYARDAEGGPHIQVQATQTGGFHHVSVTDNGVGFDMAYSHKLFTVFQRLHTYDRFEGHGVGLAHVKRIIVRHGGTVRAHSAEGQGATFTFTLPVEPISPVDVPQPT</sequence>
<dbReference type="CDD" id="cd00130">
    <property type="entry name" value="PAS"/>
    <property type="match status" value="1"/>
</dbReference>
<dbReference type="Pfam" id="PF02518">
    <property type="entry name" value="HATPase_c"/>
    <property type="match status" value="1"/>
</dbReference>
<comment type="catalytic activity">
    <reaction evidence="1">
        <text>ATP + protein L-histidine = ADP + protein N-phospho-L-histidine.</text>
        <dbReference type="EC" id="2.7.13.3"/>
    </reaction>
</comment>
<evidence type="ECO:0000256" key="4">
    <source>
        <dbReference type="ARBA" id="ARBA00022679"/>
    </source>
</evidence>
<dbReference type="SUPFAM" id="SSF52172">
    <property type="entry name" value="CheY-like"/>
    <property type="match status" value="1"/>
</dbReference>
<evidence type="ECO:0000313" key="13">
    <source>
        <dbReference type="EMBL" id="GGR92600.1"/>
    </source>
</evidence>
<dbReference type="InterPro" id="IPR013656">
    <property type="entry name" value="PAS_4"/>
</dbReference>
<evidence type="ECO:0000256" key="7">
    <source>
        <dbReference type="PROSITE-ProRule" id="PRU00169"/>
    </source>
</evidence>
<name>A0ABQ2S5I1_9DEIO</name>
<dbReference type="Proteomes" id="UP000644548">
    <property type="component" value="Unassembled WGS sequence"/>
</dbReference>
<dbReference type="Gene3D" id="1.10.287.130">
    <property type="match status" value="1"/>
</dbReference>